<evidence type="ECO:0000256" key="6">
    <source>
        <dbReference type="ARBA" id="ARBA00023136"/>
    </source>
</evidence>
<dbReference type="InterPro" id="IPR000337">
    <property type="entry name" value="GPCR_3"/>
</dbReference>
<dbReference type="AlphaFoldDB" id="Q4S0G9"/>
<dbReference type="EMBL" id="CAAE01014781">
    <property type="protein sequence ID" value="CAG05863.1"/>
    <property type="molecule type" value="Genomic_DNA"/>
</dbReference>
<comment type="caution">
    <text evidence="14">The sequence shown here is derived from an EMBL/GenBank/DDBJ whole genome shotgun (WGS) entry which is preliminary data.</text>
</comment>
<keyword evidence="9" id="KW-0807">Transducer</keyword>
<keyword evidence="8" id="KW-0325">Glycoprotein</keyword>
<feature type="compositionally biased region" description="Acidic residues" evidence="10">
    <location>
        <begin position="998"/>
        <end position="1008"/>
    </location>
</feature>
<dbReference type="GO" id="GO:0004965">
    <property type="term" value="F:G protein-coupled GABA receptor activity"/>
    <property type="evidence" value="ECO:0007669"/>
    <property type="project" value="InterPro"/>
</dbReference>
<name>Q4S0G9_TETNG</name>
<sequence>MEAEMNCSSQCDSAFCFVHPGVNRQEGLEIMQRLCGLSTKLSRGSEFKVNTLISELASQFRKLSEKRGDCGSSCVDGCSSQKDAVEVFKKHNRNKPKMTKTSVSKKLRALFSNAKDTTVCQVDSLIKDRLQWINEINQTVEISRENAARETQDCLQIFQKLLQIVQKGQADLLEDIDAKQRQVELKAREMVVDLEQEMDALMRERAAGLPQCPVSSTPPAQRACLETAVFVGTVSGALTRVAGELQETVKVTVRRLYESEIQRARQYAVDVTLDPDTAHPKLILSENRKQVHHGDVALSLPDNPKRFYPGVSVLGREGFSSGRFYYEVLVKGKTEWDVGVGLETITRKGGNMLNPENGYWALGMRGGQSYWALSSTPVCVPLLEKLHRVGVYVDMEWGQVLFYNVDAPSLIYSFTGYSFRQRLFPYFNPRLLSAVMWTLLSCGILLAIVFLSFTLRFRNNRIVKMSSPNLNVLTLLGSILTYTSGFLFALAEGASPAVLQARMWTLCVGSTLVFGPILGKTWRLYRVFTQRVPDKRVIIRDIQLMGLVALLILVDMLILTTWYLTDPSRCARSLAAVVKVMERHISYSLSRTDACSSLYSDLWVTIIAVKKGCLLLYGTYLAGLTSNVSHPPVNQSPTILTVVTLVTVSSAVALPVSVFLQAWPNVVYSTVAGAIFICTLASNCMLFVPQARDRLHPSTAQSLTQWRHFEEDQNNPTQMAKYFSSPSRSQPSVYSQEEIYYLLGENNSMKKLLTEKNAVIDSLQEQRDAESQRPQPRPSSPSVTAAESITPPSGPATAHHSSSEFALSPPDGSSPGPGPAVLQVESRAAAAVKKPPSHQQIGCLRTSEETVHFVTSLQSRQGLKAFQRGLGQTARPAGFVSSEQLQEILQELSIDAVEASLRSPGQMSRTSTHFTFPEPAALSPLSLRTPRSPHPPVIFRYPSISPYVMRKRRPPFYASRRGLACFHRGSEAVGRGRVKDKGDGITVGDTFIQAEDTGELEEEQEDDVGVNGAIGGHGRRVSKSDRRSALPCSHHRYTFTPHVEAGGENERRHRRARDSRWSWDSDSSSSADCCYYHRPYCESCLQRGSLLSSGSSSDSSDSECDGYSSLCRSPHPVVFKEDIKPTFV</sequence>
<evidence type="ECO:0000256" key="11">
    <source>
        <dbReference type="SAM" id="Phobius"/>
    </source>
</evidence>
<comment type="subcellular location">
    <subcellularLocation>
        <location evidence="1">Membrane</location>
        <topology evidence="1">Multi-pass membrane protein</topology>
    </subcellularLocation>
</comment>
<dbReference type="PANTHER" id="PTHR10519">
    <property type="entry name" value="GABA-B RECEPTOR"/>
    <property type="match status" value="1"/>
</dbReference>
<dbReference type="PRINTS" id="PR01407">
    <property type="entry name" value="BUTYPHLNCDUF"/>
</dbReference>
<dbReference type="InterPro" id="IPR041946">
    <property type="entry name" value="GPR156_7TM"/>
</dbReference>
<dbReference type="FunFam" id="2.60.120.920:FF:000004">
    <property type="entry name" value="Butyrophilin subfamily 1 member A1"/>
    <property type="match status" value="1"/>
</dbReference>
<feature type="transmembrane region" description="Helical" evidence="11">
    <location>
        <begin position="431"/>
        <end position="451"/>
    </location>
</feature>
<feature type="transmembrane region" description="Helical" evidence="11">
    <location>
        <begin position="638"/>
        <end position="660"/>
    </location>
</feature>
<evidence type="ECO:0000256" key="3">
    <source>
        <dbReference type="ARBA" id="ARBA00022692"/>
    </source>
</evidence>
<keyword evidence="3 11" id="KW-0812">Transmembrane</keyword>
<evidence type="ECO:0000256" key="5">
    <source>
        <dbReference type="ARBA" id="ARBA00023040"/>
    </source>
</evidence>
<dbReference type="InterPro" id="IPR017978">
    <property type="entry name" value="GPCR_3_C"/>
</dbReference>
<feature type="transmembrane region" description="Helical" evidence="11">
    <location>
        <begin position="503"/>
        <end position="522"/>
    </location>
</feature>
<dbReference type="InterPro" id="IPR003879">
    <property type="entry name" value="Butyrophylin_SPRY"/>
</dbReference>
<evidence type="ECO:0000259" key="12">
    <source>
        <dbReference type="PROSITE" id="PS50188"/>
    </source>
</evidence>
<dbReference type="InterPro" id="IPR003877">
    <property type="entry name" value="SPRY_dom"/>
</dbReference>
<reference evidence="14" key="1">
    <citation type="journal article" date="2004" name="Nature">
        <title>Genome duplication in the teleost fish Tetraodon nigroviridis reveals the early vertebrate proto-karyotype.</title>
        <authorList>
            <person name="Jaillon O."/>
            <person name="Aury J.-M."/>
            <person name="Brunet F."/>
            <person name="Petit J.-L."/>
            <person name="Stange-Thomann N."/>
            <person name="Mauceli E."/>
            <person name="Bouneau L."/>
            <person name="Fischer C."/>
            <person name="Ozouf-Costaz C."/>
            <person name="Bernot A."/>
            <person name="Nicaud S."/>
            <person name="Jaffe D."/>
            <person name="Fisher S."/>
            <person name="Lutfalla G."/>
            <person name="Dossat C."/>
            <person name="Segurens B."/>
            <person name="Dasilva C."/>
            <person name="Salanoubat M."/>
            <person name="Levy M."/>
            <person name="Boudet N."/>
            <person name="Castellano S."/>
            <person name="Anthouard V."/>
            <person name="Jubin C."/>
            <person name="Castelli V."/>
            <person name="Katinka M."/>
            <person name="Vacherie B."/>
            <person name="Biemont C."/>
            <person name="Skalli Z."/>
            <person name="Cattolico L."/>
            <person name="Poulain J."/>
            <person name="De Berardinis V."/>
            <person name="Cruaud C."/>
            <person name="Duprat S."/>
            <person name="Brottier P."/>
            <person name="Coutanceau J.-P."/>
            <person name="Gouzy J."/>
            <person name="Parra G."/>
            <person name="Lardier G."/>
            <person name="Chapple C."/>
            <person name="McKernan K.J."/>
            <person name="McEwan P."/>
            <person name="Bosak S."/>
            <person name="Kellis M."/>
            <person name="Volff J.-N."/>
            <person name="Guigo R."/>
            <person name="Zody M.C."/>
            <person name="Mesirov J."/>
            <person name="Lindblad-Toh K."/>
            <person name="Birren B."/>
            <person name="Nusbaum C."/>
            <person name="Kahn D."/>
            <person name="Robinson-Rechavi M."/>
            <person name="Laudet V."/>
            <person name="Schachter V."/>
            <person name="Quetier F."/>
            <person name="Saurin W."/>
            <person name="Scarpelli C."/>
            <person name="Wincker P."/>
            <person name="Lander E.S."/>
            <person name="Weissenbach J."/>
            <person name="Roest Crollius H."/>
        </authorList>
    </citation>
    <scope>NUCLEOTIDE SEQUENCE [LARGE SCALE GENOMIC DNA]</scope>
</reference>
<evidence type="ECO:0000256" key="7">
    <source>
        <dbReference type="ARBA" id="ARBA00023170"/>
    </source>
</evidence>
<dbReference type="InterPro" id="IPR002455">
    <property type="entry name" value="GPCR3_GABA-B"/>
</dbReference>
<evidence type="ECO:0000313" key="14">
    <source>
        <dbReference type="EMBL" id="CAG05863.1"/>
    </source>
</evidence>
<keyword evidence="7" id="KW-0675">Receptor</keyword>
<comment type="similarity">
    <text evidence="2">Belongs to the G-protein coupled receptor 3 family. GABA-B receptor subfamily.</text>
</comment>
<dbReference type="GO" id="GO:0038039">
    <property type="term" value="C:G protein-coupled receptor heterodimeric complex"/>
    <property type="evidence" value="ECO:0007669"/>
    <property type="project" value="TreeGrafter"/>
</dbReference>
<dbReference type="InterPro" id="IPR058030">
    <property type="entry name" value="TRIM8/14/16/25/29/45/65_CC"/>
</dbReference>
<dbReference type="PANTHER" id="PTHR10519:SF20">
    <property type="entry name" value="G-PROTEIN COUPLED RECEPTOR 156-RELATED"/>
    <property type="match status" value="1"/>
</dbReference>
<dbReference type="SMART" id="SM00449">
    <property type="entry name" value="SPRY"/>
    <property type="match status" value="1"/>
</dbReference>
<protein>
    <submittedName>
        <fullName evidence="14">(spotted green pufferfish) hypothetical protein</fullName>
    </submittedName>
</protein>
<dbReference type="OrthoDB" id="411630at2759"/>
<feature type="region of interest" description="Disordered" evidence="10">
    <location>
        <begin position="1043"/>
        <end position="1070"/>
    </location>
</feature>
<dbReference type="Pfam" id="PF25600">
    <property type="entry name" value="TRIM_CC"/>
    <property type="match status" value="1"/>
</dbReference>
<feature type="transmembrane region" description="Helical" evidence="11">
    <location>
        <begin position="472"/>
        <end position="491"/>
    </location>
</feature>
<evidence type="ECO:0000256" key="1">
    <source>
        <dbReference type="ARBA" id="ARBA00004141"/>
    </source>
</evidence>
<proteinExistence type="inferred from homology"/>
<feature type="transmembrane region" description="Helical" evidence="11">
    <location>
        <begin position="542"/>
        <end position="564"/>
    </location>
</feature>
<reference evidence="14" key="2">
    <citation type="submission" date="2004-02" db="EMBL/GenBank/DDBJ databases">
        <authorList>
            <consortium name="Genoscope"/>
            <consortium name="Whitehead Institute Centre for Genome Research"/>
        </authorList>
    </citation>
    <scope>NUCLEOTIDE SEQUENCE</scope>
</reference>
<evidence type="ECO:0000256" key="9">
    <source>
        <dbReference type="ARBA" id="ARBA00023224"/>
    </source>
</evidence>
<dbReference type="PROSITE" id="PS50188">
    <property type="entry name" value="B302_SPRY"/>
    <property type="match status" value="1"/>
</dbReference>
<dbReference type="CDD" id="cd15292">
    <property type="entry name" value="7tmC_GPR156"/>
    <property type="match status" value="1"/>
</dbReference>
<organism evidence="14">
    <name type="scientific">Tetraodon nigroviridis</name>
    <name type="common">Spotted green pufferfish</name>
    <name type="synonym">Chelonodon nigroviridis</name>
    <dbReference type="NCBI Taxonomy" id="99883"/>
    <lineage>
        <taxon>Eukaryota</taxon>
        <taxon>Metazoa</taxon>
        <taxon>Chordata</taxon>
        <taxon>Craniata</taxon>
        <taxon>Vertebrata</taxon>
        <taxon>Euteleostomi</taxon>
        <taxon>Actinopterygii</taxon>
        <taxon>Neopterygii</taxon>
        <taxon>Teleostei</taxon>
        <taxon>Neoteleostei</taxon>
        <taxon>Acanthomorphata</taxon>
        <taxon>Eupercaria</taxon>
        <taxon>Tetraodontiformes</taxon>
        <taxon>Tetradontoidea</taxon>
        <taxon>Tetraodontidae</taxon>
        <taxon>Tetraodon</taxon>
    </lineage>
</organism>
<keyword evidence="5" id="KW-0297">G-protein coupled receptor</keyword>
<dbReference type="Pfam" id="PF00003">
    <property type="entry name" value="7tm_3"/>
    <property type="match status" value="1"/>
</dbReference>
<evidence type="ECO:0000256" key="10">
    <source>
        <dbReference type="SAM" id="MobiDB-lite"/>
    </source>
</evidence>
<dbReference type="PRINTS" id="PR01176">
    <property type="entry name" value="GABABRECEPTR"/>
</dbReference>
<evidence type="ECO:0000256" key="2">
    <source>
        <dbReference type="ARBA" id="ARBA00008991"/>
    </source>
</evidence>
<dbReference type="PRINTS" id="PR00248">
    <property type="entry name" value="GPCRMGR"/>
</dbReference>
<dbReference type="SMART" id="SM00589">
    <property type="entry name" value="PRY"/>
    <property type="match status" value="1"/>
</dbReference>
<dbReference type="InterPro" id="IPR043136">
    <property type="entry name" value="B30.2/SPRY_sf"/>
</dbReference>
<accession>Q4S0G9</accession>
<dbReference type="InterPro" id="IPR001870">
    <property type="entry name" value="B30.2/SPRY"/>
</dbReference>
<feature type="domain" description="G-protein coupled receptors family 3 profile" evidence="13">
    <location>
        <begin position="432"/>
        <end position="690"/>
    </location>
</feature>
<feature type="domain" description="B30.2/SPRY" evidence="12">
    <location>
        <begin position="251"/>
        <end position="445"/>
    </location>
</feature>
<dbReference type="Pfam" id="PF00622">
    <property type="entry name" value="SPRY"/>
    <property type="match status" value="1"/>
</dbReference>
<dbReference type="GO" id="GO:0007214">
    <property type="term" value="P:gamma-aminobutyric acid signaling pathway"/>
    <property type="evidence" value="ECO:0007669"/>
    <property type="project" value="TreeGrafter"/>
</dbReference>
<dbReference type="Gene3D" id="2.60.120.920">
    <property type="match status" value="1"/>
</dbReference>
<keyword evidence="4 11" id="KW-1133">Transmembrane helix</keyword>
<dbReference type="PROSITE" id="PS50259">
    <property type="entry name" value="G_PROTEIN_RECEP_F3_4"/>
    <property type="match status" value="1"/>
</dbReference>
<evidence type="ECO:0000256" key="4">
    <source>
        <dbReference type="ARBA" id="ARBA00022989"/>
    </source>
</evidence>
<dbReference type="CDD" id="cd13733">
    <property type="entry name" value="SPRY_PRY_C-I_1"/>
    <property type="match status" value="1"/>
</dbReference>
<dbReference type="KEGG" id="tng:GSTEN00026023G001"/>
<keyword evidence="6 11" id="KW-0472">Membrane</keyword>
<dbReference type="SUPFAM" id="SSF49899">
    <property type="entry name" value="Concanavalin A-like lectins/glucanases"/>
    <property type="match status" value="1"/>
</dbReference>
<evidence type="ECO:0000259" key="13">
    <source>
        <dbReference type="PROSITE" id="PS50259"/>
    </source>
</evidence>
<feature type="region of interest" description="Disordered" evidence="10">
    <location>
        <begin position="998"/>
        <end position="1027"/>
    </location>
</feature>
<evidence type="ECO:0000256" key="8">
    <source>
        <dbReference type="ARBA" id="ARBA00023180"/>
    </source>
</evidence>
<feature type="transmembrane region" description="Helical" evidence="11">
    <location>
        <begin position="666"/>
        <end position="688"/>
    </location>
</feature>
<dbReference type="InterPro" id="IPR006574">
    <property type="entry name" value="PRY"/>
</dbReference>
<feature type="region of interest" description="Disordered" evidence="10">
    <location>
        <begin position="764"/>
        <end position="821"/>
    </location>
</feature>
<gene>
    <name evidence="14" type="ORF">GSTENG00026023001</name>
</gene>
<dbReference type="InterPro" id="IPR013320">
    <property type="entry name" value="ConA-like_dom_sf"/>
</dbReference>
<dbReference type="Pfam" id="PF13765">
    <property type="entry name" value="PRY"/>
    <property type="match status" value="1"/>
</dbReference>